<dbReference type="PANTHER" id="PTHR34290">
    <property type="entry name" value="SI:CH73-390P7.2"/>
    <property type="match status" value="1"/>
</dbReference>
<dbReference type="InterPro" id="IPR044691">
    <property type="entry name" value="DCC1_Trx"/>
</dbReference>
<dbReference type="Proteomes" id="UP000316343">
    <property type="component" value="Unassembled WGS sequence"/>
</dbReference>
<protein>
    <submittedName>
        <fullName evidence="1">DUF393 domain-containing protein</fullName>
    </submittedName>
</protein>
<gene>
    <name evidence="1" type="ORF">FGU71_09870</name>
</gene>
<dbReference type="OrthoDB" id="9801773at2"/>
<dbReference type="PANTHER" id="PTHR34290:SF2">
    <property type="entry name" value="OS04G0668800 PROTEIN"/>
    <property type="match status" value="1"/>
</dbReference>
<name>A0A547PDB6_9SPHN</name>
<sequence>MSTSQISPGQQRIKVWYDGACPMCQREIALMRRLDTNSAIAFVDVADKGDPACPIDQSRLLERFHAEEDGQIVSGAAAFAAMWRAIPRLRWLGLIARNQAMLRILEWLYVQHLKIRPQLQRLFRKLD</sequence>
<comment type="caution">
    <text evidence="1">The sequence shown here is derived from an EMBL/GenBank/DDBJ whole genome shotgun (WGS) entry which is preliminary data.</text>
</comment>
<evidence type="ECO:0000313" key="1">
    <source>
        <dbReference type="EMBL" id="TRD12136.1"/>
    </source>
</evidence>
<dbReference type="AlphaFoldDB" id="A0A547PDB6"/>
<keyword evidence="2" id="KW-1185">Reference proteome</keyword>
<dbReference type="GO" id="GO:0015035">
    <property type="term" value="F:protein-disulfide reductase activity"/>
    <property type="evidence" value="ECO:0007669"/>
    <property type="project" value="InterPro"/>
</dbReference>
<reference evidence="1 2" key="1">
    <citation type="submission" date="2019-06" db="EMBL/GenBank/DDBJ databases">
        <title>Erythrobacter insulae sp. nov., isolated from a tidal flat.</title>
        <authorList>
            <person name="Yoon J.-H."/>
        </authorList>
    </citation>
    <scope>NUCLEOTIDE SEQUENCE [LARGE SCALE GENOMIC DNA]</scope>
    <source>
        <strain evidence="1 2">JBTF-M21</strain>
    </source>
</reference>
<dbReference type="EMBL" id="VHJK01000001">
    <property type="protein sequence ID" value="TRD12136.1"/>
    <property type="molecule type" value="Genomic_DNA"/>
</dbReference>
<evidence type="ECO:0000313" key="2">
    <source>
        <dbReference type="Proteomes" id="UP000316343"/>
    </source>
</evidence>
<proteinExistence type="predicted"/>
<organism evidence="1 2">
    <name type="scientific">Erythrobacter insulae</name>
    <dbReference type="NCBI Taxonomy" id="2584124"/>
    <lineage>
        <taxon>Bacteria</taxon>
        <taxon>Pseudomonadati</taxon>
        <taxon>Pseudomonadota</taxon>
        <taxon>Alphaproteobacteria</taxon>
        <taxon>Sphingomonadales</taxon>
        <taxon>Erythrobacteraceae</taxon>
        <taxon>Erythrobacter/Porphyrobacter group</taxon>
        <taxon>Erythrobacter</taxon>
    </lineage>
</organism>
<dbReference type="RefSeq" id="WP_142788409.1">
    <property type="nucleotide sequence ID" value="NZ_VHJK01000001.1"/>
</dbReference>
<dbReference type="Pfam" id="PF04134">
    <property type="entry name" value="DCC1-like"/>
    <property type="match status" value="1"/>
</dbReference>
<accession>A0A547PDB6</accession>
<dbReference type="InterPro" id="IPR007263">
    <property type="entry name" value="DCC1-like"/>
</dbReference>